<dbReference type="Pfam" id="PF00003">
    <property type="entry name" value="7tm_3"/>
    <property type="match status" value="1"/>
</dbReference>
<dbReference type="Gene3D" id="3.40.50.2300">
    <property type="match status" value="2"/>
</dbReference>
<keyword evidence="3 11" id="KW-0812">Transmembrane</keyword>
<evidence type="ECO:0000256" key="2">
    <source>
        <dbReference type="ARBA" id="ARBA00022475"/>
    </source>
</evidence>
<comment type="subcellular location">
    <subcellularLocation>
        <location evidence="1">Cell membrane</location>
        <topology evidence="1">Multi-pass membrane protein</topology>
    </subcellularLocation>
</comment>
<evidence type="ECO:0000256" key="10">
    <source>
        <dbReference type="ARBA" id="ARBA00023224"/>
    </source>
</evidence>
<keyword evidence="5 11" id="KW-1133">Transmembrane helix</keyword>
<evidence type="ECO:0000313" key="14">
    <source>
        <dbReference type="RefSeq" id="XP_060546948.1"/>
    </source>
</evidence>
<evidence type="ECO:0000256" key="3">
    <source>
        <dbReference type="ARBA" id="ARBA00022692"/>
    </source>
</evidence>
<dbReference type="GeneID" id="132711593"/>
<keyword evidence="9" id="KW-0325">Glycoprotein</keyword>
<dbReference type="InterPro" id="IPR011500">
    <property type="entry name" value="GPCR_3_9-Cys_dom"/>
</dbReference>
<name>A0ABM3ZF26_PANGU</name>
<dbReference type="SUPFAM" id="SSF53822">
    <property type="entry name" value="Periplasmic binding protein-like I"/>
    <property type="match status" value="1"/>
</dbReference>
<dbReference type="InterPro" id="IPR001828">
    <property type="entry name" value="ANF_lig-bd_rcpt"/>
</dbReference>
<dbReference type="InterPro" id="IPR017978">
    <property type="entry name" value="GPCR_3_C"/>
</dbReference>
<evidence type="ECO:0000256" key="8">
    <source>
        <dbReference type="ARBA" id="ARBA00023170"/>
    </source>
</evidence>
<evidence type="ECO:0000256" key="7">
    <source>
        <dbReference type="ARBA" id="ARBA00023136"/>
    </source>
</evidence>
<feature type="transmembrane region" description="Helical" evidence="11">
    <location>
        <begin position="454"/>
        <end position="476"/>
    </location>
</feature>
<dbReference type="InterPro" id="IPR028082">
    <property type="entry name" value="Peripla_BP_I"/>
</dbReference>
<feature type="domain" description="G-protein coupled receptors family 3 profile" evidence="12">
    <location>
        <begin position="294"/>
        <end position="553"/>
    </location>
</feature>
<dbReference type="PANTHER" id="PTHR24061">
    <property type="entry name" value="CALCIUM-SENSING RECEPTOR-RELATED"/>
    <property type="match status" value="1"/>
</dbReference>
<evidence type="ECO:0000256" key="1">
    <source>
        <dbReference type="ARBA" id="ARBA00004651"/>
    </source>
</evidence>
<feature type="transmembrane region" description="Helical" evidence="11">
    <location>
        <begin position="405"/>
        <end position="426"/>
    </location>
</feature>
<dbReference type="InterPro" id="IPR038550">
    <property type="entry name" value="GPCR_3_9-Cys_sf"/>
</dbReference>
<keyword evidence="13" id="KW-1185">Reference proteome</keyword>
<dbReference type="PRINTS" id="PR00248">
    <property type="entry name" value="GPCRMGR"/>
</dbReference>
<dbReference type="SUPFAM" id="SSF57184">
    <property type="entry name" value="Growth factor receptor domain"/>
    <property type="match status" value="1"/>
</dbReference>
<protein>
    <submittedName>
        <fullName evidence="14">Vomeronasal type-2 receptor 26-like</fullName>
    </submittedName>
</protein>
<accession>A0ABM3ZF26</accession>
<sequence length="559" mass="63323">MTADVDFTSVLFQRNWHVDFLHGAISLAVQSKEVSGFERFVQMRNPLLHKGDGFLKEIWQQLFDCLIPNSSTESVDQNICTGVERLEDLPMTVFETRMTAHSYCVYNAVYAVAHALHALYSSIDHQRSGMTWKIMKQQLWKLHHFLRRVSFNNSAGDKISFDENGEFVTGFDIINWVTFPNQSFLRVKVGSIDRDGFSRHLLTISEDNIIWPTWFNQVLPLSLCNDNCPSGYRKTPKEGKPFCCYDCIPCPQGKITNQTDMDQCFQCPEDQYPNNKKNFCLLKYRTYLSYEETLGSSLMTVAIILSLTTISVLGVFLKYHNTPIIKANNRSLSYTLLISLLLSFLCPLLFIGRPMTVTCLLRQTAFGIIFSVAVSCILAKTITVVLAFMATKPGSKMRTWVGKRLALSIVLSCSLIQTLLCTVWLATSPPFPDFDMHSFVSEIIVECNEGSVAMFYSVLSFMGFLAMVSFIAAFLARKLPDSFQETKSITFSMLVFCSVWLSFVPAYMSTKGKYTVAVEIFSLLASSAGLLTCVFSPKCYIIIVRPDLNKREHLIKRII</sequence>
<keyword evidence="8" id="KW-0675">Receptor</keyword>
<dbReference type="Proteomes" id="UP001652622">
    <property type="component" value="Unplaced"/>
</dbReference>
<dbReference type="InterPro" id="IPR000337">
    <property type="entry name" value="GPCR_3"/>
</dbReference>
<keyword evidence="6" id="KW-0297">G-protein coupled receptor</keyword>
<dbReference type="PANTHER" id="PTHR24061:SF599">
    <property type="entry name" value="G-PROTEIN COUPLED RECEPTORS FAMILY 3 PROFILE DOMAIN-CONTAINING PROTEIN"/>
    <property type="match status" value="1"/>
</dbReference>
<dbReference type="Pfam" id="PF01094">
    <property type="entry name" value="ANF_receptor"/>
    <property type="match status" value="1"/>
</dbReference>
<evidence type="ECO:0000313" key="13">
    <source>
        <dbReference type="Proteomes" id="UP001652622"/>
    </source>
</evidence>
<feature type="transmembrane region" description="Helical" evidence="11">
    <location>
        <begin position="488"/>
        <end position="508"/>
    </location>
</feature>
<dbReference type="RefSeq" id="XP_060546948.1">
    <property type="nucleotide sequence ID" value="XM_060690965.1"/>
</dbReference>
<dbReference type="PROSITE" id="PS50259">
    <property type="entry name" value="G_PROTEIN_RECEP_F3_4"/>
    <property type="match status" value="1"/>
</dbReference>
<feature type="transmembrane region" description="Helical" evidence="11">
    <location>
        <begin position="520"/>
        <end position="543"/>
    </location>
</feature>
<feature type="transmembrane region" description="Helical" evidence="11">
    <location>
        <begin position="298"/>
        <end position="319"/>
    </location>
</feature>
<reference evidence="14" key="1">
    <citation type="submission" date="2025-08" db="UniProtKB">
        <authorList>
            <consortium name="RefSeq"/>
        </authorList>
    </citation>
    <scope>IDENTIFICATION</scope>
    <source>
        <tissue evidence="14">Blood</tissue>
    </source>
</reference>
<evidence type="ECO:0000256" key="6">
    <source>
        <dbReference type="ARBA" id="ARBA00023040"/>
    </source>
</evidence>
<dbReference type="Gene3D" id="2.10.50.30">
    <property type="entry name" value="GPCR, family 3, nine cysteines domain"/>
    <property type="match status" value="1"/>
</dbReference>
<evidence type="ECO:0000256" key="9">
    <source>
        <dbReference type="ARBA" id="ARBA00023180"/>
    </source>
</evidence>
<keyword evidence="10" id="KW-0807">Transducer</keyword>
<dbReference type="InterPro" id="IPR009030">
    <property type="entry name" value="Growth_fac_rcpt_cys_sf"/>
</dbReference>
<feature type="transmembrane region" description="Helical" evidence="11">
    <location>
        <begin position="364"/>
        <end position="389"/>
    </location>
</feature>
<evidence type="ECO:0000256" key="5">
    <source>
        <dbReference type="ARBA" id="ARBA00022989"/>
    </source>
</evidence>
<keyword evidence="2" id="KW-1003">Cell membrane</keyword>
<dbReference type="CDD" id="cd15283">
    <property type="entry name" value="7tmC_V2R_pheromone"/>
    <property type="match status" value="1"/>
</dbReference>
<organism evidence="13 14">
    <name type="scientific">Pantherophis guttatus</name>
    <name type="common">Corn snake</name>
    <name type="synonym">Elaphe guttata</name>
    <dbReference type="NCBI Taxonomy" id="94885"/>
    <lineage>
        <taxon>Eukaryota</taxon>
        <taxon>Metazoa</taxon>
        <taxon>Chordata</taxon>
        <taxon>Craniata</taxon>
        <taxon>Vertebrata</taxon>
        <taxon>Euteleostomi</taxon>
        <taxon>Lepidosauria</taxon>
        <taxon>Squamata</taxon>
        <taxon>Bifurcata</taxon>
        <taxon>Unidentata</taxon>
        <taxon>Episquamata</taxon>
        <taxon>Toxicofera</taxon>
        <taxon>Serpentes</taxon>
        <taxon>Colubroidea</taxon>
        <taxon>Colubridae</taxon>
        <taxon>Colubrinae</taxon>
        <taxon>Pantherophis</taxon>
    </lineage>
</organism>
<evidence type="ECO:0000256" key="4">
    <source>
        <dbReference type="ARBA" id="ARBA00022729"/>
    </source>
</evidence>
<feature type="transmembrane region" description="Helical" evidence="11">
    <location>
        <begin position="331"/>
        <end position="352"/>
    </location>
</feature>
<keyword evidence="4" id="KW-0732">Signal</keyword>
<proteinExistence type="predicted"/>
<dbReference type="Pfam" id="PF07562">
    <property type="entry name" value="NCD3G"/>
    <property type="match status" value="1"/>
</dbReference>
<dbReference type="InterPro" id="IPR004073">
    <property type="entry name" value="GPCR_3_vmron_rcpt_2"/>
</dbReference>
<dbReference type="InterPro" id="IPR000068">
    <property type="entry name" value="GPCR_3_Ca_sens_rcpt-rel"/>
</dbReference>
<keyword evidence="7 11" id="KW-0472">Membrane</keyword>
<evidence type="ECO:0000259" key="12">
    <source>
        <dbReference type="PROSITE" id="PS50259"/>
    </source>
</evidence>
<evidence type="ECO:0000256" key="11">
    <source>
        <dbReference type="SAM" id="Phobius"/>
    </source>
</evidence>
<dbReference type="PRINTS" id="PR01535">
    <property type="entry name" value="VOMERONASL2R"/>
</dbReference>
<gene>
    <name evidence="14" type="primary">LOC132711593</name>
</gene>